<evidence type="ECO:0000256" key="4">
    <source>
        <dbReference type="ARBA" id="ARBA00023015"/>
    </source>
</evidence>
<evidence type="ECO:0000313" key="11">
    <source>
        <dbReference type="Proteomes" id="UP001152798"/>
    </source>
</evidence>
<dbReference type="Proteomes" id="UP001152798">
    <property type="component" value="Chromosome 5"/>
</dbReference>
<protein>
    <recommendedName>
        <fullName evidence="9">BHLH domain-containing protein</fullName>
    </recommendedName>
</protein>
<dbReference type="GO" id="GO:0070888">
    <property type="term" value="F:E-box binding"/>
    <property type="evidence" value="ECO:0007669"/>
    <property type="project" value="TreeGrafter"/>
</dbReference>
<keyword evidence="3" id="KW-0524">Neurogenesis</keyword>
<evidence type="ECO:0000256" key="5">
    <source>
        <dbReference type="ARBA" id="ARBA00023125"/>
    </source>
</evidence>
<dbReference type="AlphaFoldDB" id="A0A9P0MRF0"/>
<dbReference type="SMART" id="SM00353">
    <property type="entry name" value="HLH"/>
    <property type="match status" value="1"/>
</dbReference>
<dbReference type="CDD" id="cd11428">
    <property type="entry name" value="bHLH_TS_NGN"/>
    <property type="match status" value="1"/>
</dbReference>
<name>A0A9P0MRF0_NEZVI</name>
<organism evidence="10 11">
    <name type="scientific">Nezara viridula</name>
    <name type="common">Southern green stink bug</name>
    <name type="synonym">Cimex viridulus</name>
    <dbReference type="NCBI Taxonomy" id="85310"/>
    <lineage>
        <taxon>Eukaryota</taxon>
        <taxon>Metazoa</taxon>
        <taxon>Ecdysozoa</taxon>
        <taxon>Arthropoda</taxon>
        <taxon>Hexapoda</taxon>
        <taxon>Insecta</taxon>
        <taxon>Pterygota</taxon>
        <taxon>Neoptera</taxon>
        <taxon>Paraneoptera</taxon>
        <taxon>Hemiptera</taxon>
        <taxon>Heteroptera</taxon>
        <taxon>Panheteroptera</taxon>
        <taxon>Pentatomomorpha</taxon>
        <taxon>Pentatomoidea</taxon>
        <taxon>Pentatomidae</taxon>
        <taxon>Pentatominae</taxon>
        <taxon>Nezara</taxon>
    </lineage>
</organism>
<keyword evidence="2" id="KW-0221">Differentiation</keyword>
<keyword evidence="6" id="KW-0804">Transcription</keyword>
<keyword evidence="11" id="KW-1185">Reference proteome</keyword>
<sequence>MESQESKSRTPKRRRHLTPVFQIRAVGWLARLIGHYRRACVIGTMAGRHMADRKCPLEQGTHEKIDMSVSADSGLEIDADDEKSRKDKKGKRRIVRARSPTQVMRIKRHRRIKANDRERNRMHMLNEALDRLRLALPTFPEDTKLTKIETLRFAHNYIWALGQALNSGDQVTLTLGSVTVSIGQHGNKITSTTGSCALAQQRRCSSSGPELGEPLGASTPFHEPSSSFESNPLCWRQDDWLVEQESADSWPPYQGYYDQRFLQHQRPETMFPMHAQRPMFHCV</sequence>
<keyword evidence="4" id="KW-0805">Transcription regulation</keyword>
<dbReference type="GO" id="GO:0045944">
    <property type="term" value="P:positive regulation of transcription by RNA polymerase II"/>
    <property type="evidence" value="ECO:0007669"/>
    <property type="project" value="TreeGrafter"/>
</dbReference>
<dbReference type="GO" id="GO:0061564">
    <property type="term" value="P:axon development"/>
    <property type="evidence" value="ECO:0007669"/>
    <property type="project" value="TreeGrafter"/>
</dbReference>
<dbReference type="Pfam" id="PF00010">
    <property type="entry name" value="HLH"/>
    <property type="match status" value="1"/>
</dbReference>
<reference evidence="10" key="1">
    <citation type="submission" date="2022-01" db="EMBL/GenBank/DDBJ databases">
        <authorList>
            <person name="King R."/>
        </authorList>
    </citation>
    <scope>NUCLEOTIDE SEQUENCE</scope>
</reference>
<evidence type="ECO:0000259" key="9">
    <source>
        <dbReference type="PROSITE" id="PS50888"/>
    </source>
</evidence>
<dbReference type="EMBL" id="OV725081">
    <property type="protein sequence ID" value="CAH1402234.1"/>
    <property type="molecule type" value="Genomic_DNA"/>
</dbReference>
<evidence type="ECO:0000256" key="2">
    <source>
        <dbReference type="ARBA" id="ARBA00022782"/>
    </source>
</evidence>
<evidence type="ECO:0000256" key="7">
    <source>
        <dbReference type="ARBA" id="ARBA00023242"/>
    </source>
</evidence>
<proteinExistence type="predicted"/>
<evidence type="ECO:0000256" key="6">
    <source>
        <dbReference type="ARBA" id="ARBA00023163"/>
    </source>
</evidence>
<dbReference type="GO" id="GO:0000981">
    <property type="term" value="F:DNA-binding transcription factor activity, RNA polymerase II-specific"/>
    <property type="evidence" value="ECO:0007669"/>
    <property type="project" value="TreeGrafter"/>
</dbReference>
<dbReference type="PROSITE" id="PS50888">
    <property type="entry name" value="BHLH"/>
    <property type="match status" value="1"/>
</dbReference>
<evidence type="ECO:0000313" key="10">
    <source>
        <dbReference type="EMBL" id="CAH1402234.1"/>
    </source>
</evidence>
<dbReference type="PANTHER" id="PTHR19290:SF163">
    <property type="entry name" value="BASIC HELIX-LOOP-HELIX NEURAL TRANSCRIPTION FACTOR TAP"/>
    <property type="match status" value="1"/>
</dbReference>
<dbReference type="InterPro" id="IPR050359">
    <property type="entry name" value="bHLH_transcription_factors"/>
</dbReference>
<feature type="region of interest" description="Disordered" evidence="8">
    <location>
        <begin position="205"/>
        <end position="226"/>
    </location>
</feature>
<evidence type="ECO:0000256" key="1">
    <source>
        <dbReference type="ARBA" id="ARBA00022473"/>
    </source>
</evidence>
<dbReference type="InterPro" id="IPR011598">
    <property type="entry name" value="bHLH_dom"/>
</dbReference>
<evidence type="ECO:0000256" key="8">
    <source>
        <dbReference type="SAM" id="MobiDB-lite"/>
    </source>
</evidence>
<dbReference type="GO" id="GO:0046983">
    <property type="term" value="F:protein dimerization activity"/>
    <property type="evidence" value="ECO:0007669"/>
    <property type="project" value="InterPro"/>
</dbReference>
<keyword evidence="7" id="KW-0539">Nucleus</keyword>
<feature type="domain" description="BHLH" evidence="9">
    <location>
        <begin position="109"/>
        <end position="161"/>
    </location>
</feature>
<dbReference type="FunFam" id="4.10.280.10:FF:000006">
    <property type="entry name" value="Neurogenic differentiation factor"/>
    <property type="match status" value="1"/>
</dbReference>
<dbReference type="SUPFAM" id="SSF47459">
    <property type="entry name" value="HLH, helix-loop-helix DNA-binding domain"/>
    <property type="match status" value="1"/>
</dbReference>
<accession>A0A9P0MRF0</accession>
<dbReference type="Gene3D" id="4.10.280.10">
    <property type="entry name" value="Helix-loop-helix DNA-binding domain"/>
    <property type="match status" value="1"/>
</dbReference>
<dbReference type="InterPro" id="IPR036638">
    <property type="entry name" value="HLH_DNA-bd_sf"/>
</dbReference>
<dbReference type="GO" id="GO:0005634">
    <property type="term" value="C:nucleus"/>
    <property type="evidence" value="ECO:0007669"/>
    <property type="project" value="TreeGrafter"/>
</dbReference>
<keyword evidence="1" id="KW-0217">Developmental protein</keyword>
<dbReference type="PANTHER" id="PTHR19290">
    <property type="entry name" value="BASIC HELIX-LOOP-HELIX PROTEIN NEUROGENIN-RELATED"/>
    <property type="match status" value="1"/>
</dbReference>
<keyword evidence="5" id="KW-0238">DNA-binding</keyword>
<dbReference type="GO" id="GO:0007423">
    <property type="term" value="P:sensory organ development"/>
    <property type="evidence" value="ECO:0007669"/>
    <property type="project" value="TreeGrafter"/>
</dbReference>
<evidence type="ECO:0000256" key="3">
    <source>
        <dbReference type="ARBA" id="ARBA00022902"/>
    </source>
</evidence>
<gene>
    <name evidence="10" type="ORF">NEZAVI_LOCUS11102</name>
</gene>
<dbReference type="OrthoDB" id="5969565at2759"/>